<dbReference type="InterPro" id="IPR017853">
    <property type="entry name" value="GH"/>
</dbReference>
<evidence type="ECO:0000259" key="5">
    <source>
        <dbReference type="SMART" id="SM00458"/>
    </source>
</evidence>
<dbReference type="SMART" id="SM00458">
    <property type="entry name" value="RICIN"/>
    <property type="match status" value="1"/>
</dbReference>
<keyword evidence="2 3" id="KW-0326">Glycosidase</keyword>
<dbReference type="Gene3D" id="2.80.10.50">
    <property type="match status" value="1"/>
</dbReference>
<dbReference type="EMBL" id="CP002000">
    <property type="protein sequence ID" value="ADJ49536.1"/>
    <property type="molecule type" value="Genomic_DNA"/>
</dbReference>
<evidence type="ECO:0000256" key="4">
    <source>
        <dbReference type="SAM" id="SignalP"/>
    </source>
</evidence>
<dbReference type="eggNOG" id="COG2730">
    <property type="taxonomic scope" value="Bacteria"/>
</dbReference>
<evidence type="ECO:0000256" key="2">
    <source>
        <dbReference type="ARBA" id="ARBA00023295"/>
    </source>
</evidence>
<feature type="domain" description="Ricin B lectin" evidence="5">
    <location>
        <begin position="363"/>
        <end position="489"/>
    </location>
</feature>
<dbReference type="PROSITE" id="PS51318">
    <property type="entry name" value="TAT"/>
    <property type="match status" value="1"/>
</dbReference>
<gene>
    <name evidence="6" type="ordered locus">AMED_7828</name>
</gene>
<evidence type="ECO:0000256" key="3">
    <source>
        <dbReference type="RuleBase" id="RU361153"/>
    </source>
</evidence>
<dbReference type="CDD" id="cd23418">
    <property type="entry name" value="beta-trefoil_Ricin_XLN-like"/>
    <property type="match status" value="1"/>
</dbReference>
<sequence length="489" mass="51328">MEKNMSGQRRLLALVAGLVLALLGSAGVQLAAAPAARASTGQFHGVNWADQRDNFLWDENVPIGLSKSDNYATTYTKATAVLKGFQGLGTNTVRFGINPQTTASSWWGSLTAAYDAASALGMNVMIAPWTPPDGSGRINGESAAFYRMWDTVIAKYGGKSNFYFDMINEPWGYGATELTNLAADWLAHYPAIPRGRMVIPGLWADQDICTVGADSRLNGTLLSIHLYTLGGETHPTAAEWAATFRSRLCGYADRAVLSEFGVPMNTGINYNGPRDGTNNVSYLYGLTDTVRSLGMGSLLWTGVKQADQTVGPGPCFNASCAITSLAGSGTNLSLTVTNQSGLDRFRYGWGLNDNPGGGSGGSGGVLRGAGSNRCLDVPGVSQADGTRLQIWDCNGGTNQQWAALSNGALQVYGSKCLDVPGHATASGTRVQIYTCNGGANQQWRLGSDGTVIGVESGLCLDVTGAATANATPVAIATCNGGTNQKWTRQ</sequence>
<proteinExistence type="inferred from homology"/>
<dbReference type="KEGG" id="amd:AMED_7828"/>
<dbReference type="SUPFAM" id="SSF50370">
    <property type="entry name" value="Ricin B-like lectins"/>
    <property type="match status" value="1"/>
</dbReference>
<dbReference type="SUPFAM" id="SSF51445">
    <property type="entry name" value="(Trans)glycosidases"/>
    <property type="match status" value="1"/>
</dbReference>
<comment type="similarity">
    <text evidence="3">Belongs to the glycosyl hydrolase 5 (cellulase A) family.</text>
</comment>
<dbReference type="PATRIC" id="fig|749927.5.peg.8138"/>
<keyword evidence="4" id="KW-0732">Signal</keyword>
<dbReference type="InterPro" id="IPR035992">
    <property type="entry name" value="Ricin_B-like_lectins"/>
</dbReference>
<feature type="signal peptide" evidence="4">
    <location>
        <begin position="1"/>
        <end position="31"/>
    </location>
</feature>
<dbReference type="PROSITE" id="PS50231">
    <property type="entry name" value="RICIN_B_LECTIN"/>
    <property type="match status" value="1"/>
</dbReference>
<dbReference type="Pfam" id="PF00150">
    <property type="entry name" value="Cellulase"/>
    <property type="match status" value="1"/>
</dbReference>
<dbReference type="Proteomes" id="UP000000328">
    <property type="component" value="Chromosome"/>
</dbReference>
<dbReference type="HOGENOM" id="CLU_044209_0_0_11"/>
<keyword evidence="1 3" id="KW-0378">Hydrolase</keyword>
<dbReference type="Gene3D" id="3.20.20.80">
    <property type="entry name" value="Glycosidases"/>
    <property type="match status" value="1"/>
</dbReference>
<dbReference type="OrthoDB" id="5958808at2"/>
<dbReference type="GO" id="GO:0000272">
    <property type="term" value="P:polysaccharide catabolic process"/>
    <property type="evidence" value="ECO:0007669"/>
    <property type="project" value="InterPro"/>
</dbReference>
<dbReference type="AlphaFoldDB" id="A0A0H3DFR9"/>
<evidence type="ECO:0000256" key="1">
    <source>
        <dbReference type="ARBA" id="ARBA00022801"/>
    </source>
</evidence>
<name>A0A0H3DFR9_AMYMU</name>
<reference evidence="6 7" key="1">
    <citation type="journal article" date="2010" name="Cell Res.">
        <title>Complete genome sequence of the rifamycin SV-producing Amycolatopsis mediterranei U32 revealed its genetic characteristics in phylogeny and metabolism.</title>
        <authorList>
            <person name="Zhao W."/>
            <person name="Zhong Y."/>
            <person name="Yuan H."/>
            <person name="Wang J."/>
            <person name="Zheng H."/>
            <person name="Wang Y."/>
            <person name="Cen X."/>
            <person name="Xu F."/>
            <person name="Bai J."/>
            <person name="Han X."/>
            <person name="Lu G."/>
            <person name="Zhu Y."/>
            <person name="Shao Z."/>
            <person name="Yan H."/>
            <person name="Li C."/>
            <person name="Peng N."/>
            <person name="Zhang Z."/>
            <person name="Zhang Y."/>
            <person name="Lin W."/>
            <person name="Fan Y."/>
            <person name="Qin Z."/>
            <person name="Hu Y."/>
            <person name="Zhu B."/>
            <person name="Wang S."/>
            <person name="Ding X."/>
            <person name="Zhao G.P."/>
        </authorList>
    </citation>
    <scope>NUCLEOTIDE SEQUENCE [LARGE SCALE GENOMIC DNA]</scope>
    <source>
        <strain evidence="7">U-32</strain>
    </source>
</reference>
<feature type="chain" id="PRO_5002607616" evidence="4">
    <location>
        <begin position="32"/>
        <end position="489"/>
    </location>
</feature>
<dbReference type="InterPro" id="IPR000772">
    <property type="entry name" value="Ricin_B_lectin"/>
</dbReference>
<organism evidence="6 7">
    <name type="scientific">Amycolatopsis mediterranei (strain U-32)</name>
    <dbReference type="NCBI Taxonomy" id="749927"/>
    <lineage>
        <taxon>Bacteria</taxon>
        <taxon>Bacillati</taxon>
        <taxon>Actinomycetota</taxon>
        <taxon>Actinomycetes</taxon>
        <taxon>Pseudonocardiales</taxon>
        <taxon>Pseudonocardiaceae</taxon>
        <taxon>Amycolatopsis</taxon>
    </lineage>
</organism>
<dbReference type="InterPro" id="IPR006311">
    <property type="entry name" value="TAT_signal"/>
</dbReference>
<evidence type="ECO:0000313" key="7">
    <source>
        <dbReference type="Proteomes" id="UP000000328"/>
    </source>
</evidence>
<evidence type="ECO:0000313" key="6">
    <source>
        <dbReference type="EMBL" id="ADJ49536.1"/>
    </source>
</evidence>
<dbReference type="Pfam" id="PF00652">
    <property type="entry name" value="Ricin_B_lectin"/>
    <property type="match status" value="1"/>
</dbReference>
<accession>A0A0H3DFR9</accession>
<dbReference type="InterPro" id="IPR001547">
    <property type="entry name" value="Glyco_hydro_5"/>
</dbReference>
<dbReference type="GO" id="GO:0004553">
    <property type="term" value="F:hydrolase activity, hydrolyzing O-glycosyl compounds"/>
    <property type="evidence" value="ECO:0007669"/>
    <property type="project" value="InterPro"/>
</dbReference>
<protein>
    <submittedName>
        <fullName evidence="6">Carbohydrate-binding protein</fullName>
    </submittedName>
</protein>